<dbReference type="Pfam" id="PF13419">
    <property type="entry name" value="HAD_2"/>
    <property type="match status" value="1"/>
</dbReference>
<gene>
    <name evidence="1" type="ORF">P4B07_04800</name>
</gene>
<keyword evidence="2" id="KW-1185">Reference proteome</keyword>
<dbReference type="Proteomes" id="UP001214094">
    <property type="component" value="Chromosome"/>
</dbReference>
<sequence>MPEIGSTNIVLPMKPLGVVFDMDGLLFDTEALYRDAMIQTAAALGHNMPVSLYLDTIGLSAEATRMLLRGRFGDAFDLAQFWERASAQFATMATTELRLKPGVVNLLDLLDGMGLPSAIATSSQHHDVQRNLDRHGLRDRFPTVVAFGDYDHGKPHPAPFLTAASRLGIAPQYCLALEDSHNGVRSASSAGMMTVMVPDLLPPTEEMKTLCVGIARCLHEVTTALNGRRT</sequence>
<dbReference type="PANTHER" id="PTHR18901:SF38">
    <property type="entry name" value="PSEUDOURIDINE-5'-PHOSPHATASE"/>
    <property type="match status" value="1"/>
</dbReference>
<evidence type="ECO:0000313" key="1">
    <source>
        <dbReference type="EMBL" id="WFP91701.1"/>
    </source>
</evidence>
<dbReference type="Gene3D" id="1.10.150.240">
    <property type="entry name" value="Putative phosphatase, domain 2"/>
    <property type="match status" value="1"/>
</dbReference>
<dbReference type="CDD" id="cd07505">
    <property type="entry name" value="HAD_BPGM-like"/>
    <property type="match status" value="1"/>
</dbReference>
<dbReference type="RefSeq" id="WP_034803745.1">
    <property type="nucleotide sequence ID" value="NZ_CP015880.1"/>
</dbReference>
<name>A0ABY8HHU0_ENSAD</name>
<dbReference type="InterPro" id="IPR023198">
    <property type="entry name" value="PGP-like_dom2"/>
</dbReference>
<dbReference type="InterPro" id="IPR006439">
    <property type="entry name" value="HAD-SF_hydro_IA"/>
</dbReference>
<organism evidence="1 2">
    <name type="scientific">Ensifer adhaerens</name>
    <name type="common">Sinorhizobium morelense</name>
    <dbReference type="NCBI Taxonomy" id="106592"/>
    <lineage>
        <taxon>Bacteria</taxon>
        <taxon>Pseudomonadati</taxon>
        <taxon>Pseudomonadota</taxon>
        <taxon>Alphaproteobacteria</taxon>
        <taxon>Hyphomicrobiales</taxon>
        <taxon>Rhizobiaceae</taxon>
        <taxon>Sinorhizobium/Ensifer group</taxon>
        <taxon>Ensifer</taxon>
    </lineage>
</organism>
<dbReference type="InterPro" id="IPR036412">
    <property type="entry name" value="HAD-like_sf"/>
</dbReference>
<dbReference type="SFLD" id="SFLDG01129">
    <property type="entry name" value="C1.5:_HAD__Beta-PGM__Phosphata"/>
    <property type="match status" value="1"/>
</dbReference>
<dbReference type="EMBL" id="CP121308">
    <property type="protein sequence ID" value="WFP91701.1"/>
    <property type="molecule type" value="Genomic_DNA"/>
</dbReference>
<dbReference type="NCBIfam" id="TIGR01509">
    <property type="entry name" value="HAD-SF-IA-v3"/>
    <property type="match status" value="1"/>
</dbReference>
<dbReference type="InterPro" id="IPR041492">
    <property type="entry name" value="HAD_2"/>
</dbReference>
<dbReference type="PANTHER" id="PTHR18901">
    <property type="entry name" value="2-DEOXYGLUCOSE-6-PHOSPHATE PHOSPHATASE 2"/>
    <property type="match status" value="1"/>
</dbReference>
<dbReference type="GeneID" id="29519883"/>
<dbReference type="SFLD" id="SFLDS00003">
    <property type="entry name" value="Haloacid_Dehalogenase"/>
    <property type="match status" value="1"/>
</dbReference>
<proteinExistence type="predicted"/>
<dbReference type="Gene3D" id="3.40.50.1000">
    <property type="entry name" value="HAD superfamily/HAD-like"/>
    <property type="match status" value="1"/>
</dbReference>
<accession>A0ABY8HHU0</accession>
<protein>
    <submittedName>
        <fullName evidence="1">HAD family phosphatase</fullName>
    </submittedName>
</protein>
<dbReference type="InterPro" id="IPR023214">
    <property type="entry name" value="HAD_sf"/>
</dbReference>
<reference evidence="1 2" key="1">
    <citation type="submission" date="2023-03" db="EMBL/GenBank/DDBJ databases">
        <title>Comparative genome and transcriptome analysis combination mining strategies for increasing vitamin B12 production of Ensifer adhaerens strain.</title>
        <authorList>
            <person name="Yongheng L."/>
        </authorList>
    </citation>
    <scope>NUCLEOTIDE SEQUENCE [LARGE SCALE GENOMIC DNA]</scope>
    <source>
        <strain evidence="1 2">Casida A-T305</strain>
    </source>
</reference>
<evidence type="ECO:0000313" key="2">
    <source>
        <dbReference type="Proteomes" id="UP001214094"/>
    </source>
</evidence>
<dbReference type="SUPFAM" id="SSF56784">
    <property type="entry name" value="HAD-like"/>
    <property type="match status" value="1"/>
</dbReference>